<dbReference type="Gene3D" id="3.40.190.10">
    <property type="entry name" value="Periplasmic binding protein-like II"/>
    <property type="match status" value="2"/>
</dbReference>
<dbReference type="InterPro" id="IPR024370">
    <property type="entry name" value="PBP_domain"/>
</dbReference>
<dbReference type="Proteomes" id="UP000054321">
    <property type="component" value="Unassembled WGS sequence"/>
</dbReference>
<evidence type="ECO:0000259" key="2">
    <source>
        <dbReference type="Pfam" id="PF12849"/>
    </source>
</evidence>
<evidence type="ECO:0000313" key="3">
    <source>
        <dbReference type="EMBL" id="KIN06751.1"/>
    </source>
</evidence>
<dbReference type="AlphaFoldDB" id="A0A0C3HEU6"/>
<feature type="domain" description="PBP" evidence="2">
    <location>
        <begin position="93"/>
        <end position="363"/>
    </location>
</feature>
<accession>A0A0C3HEU6</accession>
<gene>
    <name evidence="3" type="ORF">OIDMADRAFT_139622</name>
</gene>
<keyword evidence="1" id="KW-0732">Signal</keyword>
<dbReference type="EMBL" id="KN832870">
    <property type="protein sequence ID" value="KIN06751.1"/>
    <property type="molecule type" value="Genomic_DNA"/>
</dbReference>
<name>A0A0C3HEU6_OIDMZ</name>
<dbReference type="InterPro" id="IPR050811">
    <property type="entry name" value="Phosphate_ABC_transporter"/>
</dbReference>
<dbReference type="PANTHER" id="PTHR30570">
    <property type="entry name" value="PERIPLASMIC PHOSPHATE BINDING COMPONENT OF PHOSPHATE ABC TRANSPORTER"/>
    <property type="match status" value="1"/>
</dbReference>
<dbReference type="Pfam" id="PF12849">
    <property type="entry name" value="PBP_like_2"/>
    <property type="match status" value="1"/>
</dbReference>
<evidence type="ECO:0000313" key="4">
    <source>
        <dbReference type="Proteomes" id="UP000054321"/>
    </source>
</evidence>
<dbReference type="InParanoid" id="A0A0C3HEU6"/>
<sequence length="394" mass="43153">MLSKRVATYALAASITSWVFRCHAALSPYPEVEWEVPPLLTNIPQTAAQIAYGAEYGRIPGPLEFFQPPIDANLTIYSKTSAHLTGNYTFAASDVLAVLSKRIASSFMEMHPEVQINIPPPYSGSIGALELINGTLDGLFVSRELKPTDISTFAAVFGYKPLSIPIGGGSYRQYGFLDGLSFVVNKANPIESLTFEQLDSIFSTTRWRGGPAITKWRQLGVKGEFGHQKIKLYGIQPWNGFEEFVRESVLSVGNLRGEWRSGNVSDPEYDPDVHWETTVFKNAGSVSNDTAGIGYTGFAYIDQPVKVLALTSSNATAPVAGTYKNVATAQYPLSRIFYFNLNKVPGKELDPVLAEFLKFVLSKDGQQLVLDQGIFLPLRLFQQSSSLAMLAAAP</sequence>
<proteinExistence type="predicted"/>
<keyword evidence="4" id="KW-1185">Reference proteome</keyword>
<dbReference type="SUPFAM" id="SSF53850">
    <property type="entry name" value="Periplasmic binding protein-like II"/>
    <property type="match status" value="1"/>
</dbReference>
<protein>
    <recommendedName>
        <fullName evidence="2">PBP domain-containing protein</fullName>
    </recommendedName>
</protein>
<reference evidence="3 4" key="1">
    <citation type="submission" date="2014-04" db="EMBL/GenBank/DDBJ databases">
        <authorList>
            <consortium name="DOE Joint Genome Institute"/>
            <person name="Kuo A."/>
            <person name="Martino E."/>
            <person name="Perotto S."/>
            <person name="Kohler A."/>
            <person name="Nagy L.G."/>
            <person name="Floudas D."/>
            <person name="Copeland A."/>
            <person name="Barry K.W."/>
            <person name="Cichocki N."/>
            <person name="Veneault-Fourrey C."/>
            <person name="LaButti K."/>
            <person name="Lindquist E.A."/>
            <person name="Lipzen A."/>
            <person name="Lundell T."/>
            <person name="Morin E."/>
            <person name="Murat C."/>
            <person name="Sun H."/>
            <person name="Tunlid A."/>
            <person name="Henrissat B."/>
            <person name="Grigoriev I.V."/>
            <person name="Hibbett D.S."/>
            <person name="Martin F."/>
            <person name="Nordberg H.P."/>
            <person name="Cantor M.N."/>
            <person name="Hua S.X."/>
        </authorList>
    </citation>
    <scope>NUCLEOTIDE SEQUENCE [LARGE SCALE GENOMIC DNA]</scope>
    <source>
        <strain evidence="3 4">Zn</strain>
    </source>
</reference>
<dbReference type="OrthoDB" id="5396650at2759"/>
<reference evidence="4" key="2">
    <citation type="submission" date="2015-01" db="EMBL/GenBank/DDBJ databases">
        <title>Evolutionary Origins and Diversification of the Mycorrhizal Mutualists.</title>
        <authorList>
            <consortium name="DOE Joint Genome Institute"/>
            <consortium name="Mycorrhizal Genomics Consortium"/>
            <person name="Kohler A."/>
            <person name="Kuo A."/>
            <person name="Nagy L.G."/>
            <person name="Floudas D."/>
            <person name="Copeland A."/>
            <person name="Barry K.W."/>
            <person name="Cichocki N."/>
            <person name="Veneault-Fourrey C."/>
            <person name="LaButti K."/>
            <person name="Lindquist E.A."/>
            <person name="Lipzen A."/>
            <person name="Lundell T."/>
            <person name="Morin E."/>
            <person name="Murat C."/>
            <person name="Riley R."/>
            <person name="Ohm R."/>
            <person name="Sun H."/>
            <person name="Tunlid A."/>
            <person name="Henrissat B."/>
            <person name="Grigoriev I.V."/>
            <person name="Hibbett D.S."/>
            <person name="Martin F."/>
        </authorList>
    </citation>
    <scope>NUCLEOTIDE SEQUENCE [LARGE SCALE GENOMIC DNA]</scope>
    <source>
        <strain evidence="4">Zn</strain>
    </source>
</reference>
<organism evidence="3 4">
    <name type="scientific">Oidiodendron maius (strain Zn)</name>
    <dbReference type="NCBI Taxonomy" id="913774"/>
    <lineage>
        <taxon>Eukaryota</taxon>
        <taxon>Fungi</taxon>
        <taxon>Dikarya</taxon>
        <taxon>Ascomycota</taxon>
        <taxon>Pezizomycotina</taxon>
        <taxon>Leotiomycetes</taxon>
        <taxon>Leotiomycetes incertae sedis</taxon>
        <taxon>Myxotrichaceae</taxon>
        <taxon>Oidiodendron</taxon>
    </lineage>
</organism>
<evidence type="ECO:0000256" key="1">
    <source>
        <dbReference type="ARBA" id="ARBA00022729"/>
    </source>
</evidence>
<dbReference type="PANTHER" id="PTHR30570:SF6">
    <property type="entry name" value="PHOSPHATE-BINDING PROTEIN PSTS"/>
    <property type="match status" value="1"/>
</dbReference>
<dbReference type="HOGENOM" id="CLU_026228_6_0_1"/>